<dbReference type="PANTHER" id="PTHR43792">
    <property type="entry name" value="GNAT FAMILY, PUTATIVE (AFU_ORTHOLOGUE AFUA_3G00765)-RELATED-RELATED"/>
    <property type="match status" value="1"/>
</dbReference>
<evidence type="ECO:0000313" key="3">
    <source>
        <dbReference type="Proteomes" id="UP000031419"/>
    </source>
</evidence>
<keyword evidence="2" id="KW-0808">Transferase</keyword>
<evidence type="ECO:0000313" key="2">
    <source>
        <dbReference type="EMBL" id="KEI43503.1"/>
    </source>
</evidence>
<sequence>MAAHLATDRLRLRPWHLDDAPAAFSVYGHPEVARWLNPVMEQVPDLNAMRLLLRQWIIEDSRALPPAGRWTLELRETGQVIGGAALLPLPPINEDLEISWQLHPDAWGLGYSAEVVRSVASWAFQHNIDEIFAVVRPENARAAAAVRRNGMEWVGETEKYFGKTMQVFRLRPADLEHSGIEQPLPPGLE</sequence>
<accession>A0A073AUN2</accession>
<dbReference type="EMBL" id="JNVU01000038">
    <property type="protein sequence ID" value="KEI43503.1"/>
    <property type="molecule type" value="Genomic_DNA"/>
</dbReference>
<proteinExistence type="predicted"/>
<dbReference type="InterPro" id="IPR016181">
    <property type="entry name" value="Acyl_CoA_acyltransferase"/>
</dbReference>
<comment type="caution">
    <text evidence="2">The sequence shown here is derived from an EMBL/GenBank/DDBJ whole genome shotgun (WGS) entry which is preliminary data.</text>
</comment>
<reference evidence="2 3" key="1">
    <citation type="submission" date="2014-06" db="EMBL/GenBank/DDBJ databases">
        <title>Saccharopolyspora rectivirgula DSM-43113 Genome sequencing.</title>
        <authorList>
            <person name="Barrera C."/>
            <person name="Millon L."/>
            <person name="Rognon B."/>
            <person name="Zaugg C."/>
            <person name="Monod M."/>
        </authorList>
    </citation>
    <scope>NUCLEOTIDE SEQUENCE [LARGE SCALE GENOMIC DNA]</scope>
    <source>
        <strain evidence="2 3">DSM 43113</strain>
    </source>
</reference>
<dbReference type="InterPro" id="IPR051531">
    <property type="entry name" value="N-acetyltransferase"/>
</dbReference>
<dbReference type="SUPFAM" id="SSF55729">
    <property type="entry name" value="Acyl-CoA N-acyltransferases (Nat)"/>
    <property type="match status" value="1"/>
</dbReference>
<organism evidence="2 3">
    <name type="scientific">Saccharopolyspora rectivirgula</name>
    <dbReference type="NCBI Taxonomy" id="28042"/>
    <lineage>
        <taxon>Bacteria</taxon>
        <taxon>Bacillati</taxon>
        <taxon>Actinomycetota</taxon>
        <taxon>Actinomycetes</taxon>
        <taxon>Pseudonocardiales</taxon>
        <taxon>Pseudonocardiaceae</taxon>
        <taxon>Saccharopolyspora</taxon>
    </lineage>
</organism>
<dbReference type="AlphaFoldDB" id="A0A073AUN2"/>
<evidence type="ECO:0000259" key="1">
    <source>
        <dbReference type="PROSITE" id="PS51186"/>
    </source>
</evidence>
<dbReference type="RefSeq" id="WP_029721736.1">
    <property type="nucleotide sequence ID" value="NZ_JNVU01000038.1"/>
</dbReference>
<dbReference type="InterPro" id="IPR000182">
    <property type="entry name" value="GNAT_dom"/>
</dbReference>
<name>A0A073AUN2_9PSEU</name>
<keyword evidence="3" id="KW-1185">Reference proteome</keyword>
<gene>
    <name evidence="2" type="ORF">GU90_15785</name>
</gene>
<protein>
    <submittedName>
        <fullName evidence="2">GCN5 family acetyltransferase</fullName>
    </submittedName>
</protein>
<dbReference type="eggNOG" id="COG1670">
    <property type="taxonomic scope" value="Bacteria"/>
</dbReference>
<dbReference type="Pfam" id="PF13302">
    <property type="entry name" value="Acetyltransf_3"/>
    <property type="match status" value="1"/>
</dbReference>
<dbReference type="Gene3D" id="3.40.630.30">
    <property type="match status" value="1"/>
</dbReference>
<feature type="domain" description="N-acetyltransferase" evidence="1">
    <location>
        <begin position="10"/>
        <end position="174"/>
    </location>
</feature>
<dbReference type="PANTHER" id="PTHR43792:SF1">
    <property type="entry name" value="N-ACETYLTRANSFERASE DOMAIN-CONTAINING PROTEIN"/>
    <property type="match status" value="1"/>
</dbReference>
<dbReference type="STRING" id="28042.GU90_15785"/>
<dbReference type="CDD" id="cd04301">
    <property type="entry name" value="NAT_SF"/>
    <property type="match status" value="1"/>
</dbReference>
<dbReference type="Proteomes" id="UP000031419">
    <property type="component" value="Unassembled WGS sequence"/>
</dbReference>
<dbReference type="PROSITE" id="PS51186">
    <property type="entry name" value="GNAT"/>
    <property type="match status" value="1"/>
</dbReference>
<dbReference type="GO" id="GO:0016747">
    <property type="term" value="F:acyltransferase activity, transferring groups other than amino-acyl groups"/>
    <property type="evidence" value="ECO:0007669"/>
    <property type="project" value="InterPro"/>
</dbReference>